<feature type="transmembrane region" description="Helical" evidence="5">
    <location>
        <begin position="135"/>
        <end position="153"/>
    </location>
</feature>
<dbReference type="Proteomes" id="UP001367676">
    <property type="component" value="Unassembled WGS sequence"/>
</dbReference>
<keyword evidence="2 5" id="KW-0812">Transmembrane</keyword>
<dbReference type="GO" id="GO:0020037">
    <property type="term" value="F:heme binding"/>
    <property type="evidence" value="ECO:0007669"/>
    <property type="project" value="TreeGrafter"/>
</dbReference>
<reference evidence="6 7" key="1">
    <citation type="submission" date="2024-03" db="EMBL/GenBank/DDBJ databases">
        <title>Adaptation during the transition from Ophiocordyceps entomopathogen to insect associate is accompanied by gene loss and intensified selection.</title>
        <authorList>
            <person name="Ward C.M."/>
            <person name="Onetto C.A."/>
            <person name="Borneman A.R."/>
        </authorList>
    </citation>
    <scope>NUCLEOTIDE SEQUENCE [LARGE SCALE GENOMIC DNA]</scope>
    <source>
        <strain evidence="6">AWRI1</strain>
        <tissue evidence="6">Single Adult Female</tissue>
    </source>
</reference>
<feature type="transmembrane region" description="Helical" evidence="5">
    <location>
        <begin position="384"/>
        <end position="403"/>
    </location>
</feature>
<evidence type="ECO:0000256" key="1">
    <source>
        <dbReference type="ARBA" id="ARBA00004141"/>
    </source>
</evidence>
<dbReference type="InterPro" id="IPR011701">
    <property type="entry name" value="MFS"/>
</dbReference>
<dbReference type="InterPro" id="IPR049680">
    <property type="entry name" value="FLVCR1-2_SLC49-like"/>
</dbReference>
<proteinExistence type="predicted"/>
<accession>A0AAN9TJX0</accession>
<dbReference type="InterPro" id="IPR036259">
    <property type="entry name" value="MFS_trans_sf"/>
</dbReference>
<evidence type="ECO:0000313" key="7">
    <source>
        <dbReference type="Proteomes" id="UP001367676"/>
    </source>
</evidence>
<keyword evidence="4 5" id="KW-0472">Membrane</keyword>
<organism evidence="6 7">
    <name type="scientific">Parthenolecanium corni</name>
    <dbReference type="NCBI Taxonomy" id="536013"/>
    <lineage>
        <taxon>Eukaryota</taxon>
        <taxon>Metazoa</taxon>
        <taxon>Ecdysozoa</taxon>
        <taxon>Arthropoda</taxon>
        <taxon>Hexapoda</taxon>
        <taxon>Insecta</taxon>
        <taxon>Pterygota</taxon>
        <taxon>Neoptera</taxon>
        <taxon>Paraneoptera</taxon>
        <taxon>Hemiptera</taxon>
        <taxon>Sternorrhyncha</taxon>
        <taxon>Coccoidea</taxon>
        <taxon>Coccidae</taxon>
        <taxon>Parthenolecanium</taxon>
    </lineage>
</organism>
<feature type="transmembrane region" description="Helical" evidence="5">
    <location>
        <begin position="100"/>
        <end position="129"/>
    </location>
</feature>
<feature type="transmembrane region" description="Helical" evidence="5">
    <location>
        <begin position="415"/>
        <end position="433"/>
    </location>
</feature>
<feature type="transmembrane region" description="Helical" evidence="5">
    <location>
        <begin position="196"/>
        <end position="219"/>
    </location>
</feature>
<dbReference type="PANTHER" id="PTHR10924">
    <property type="entry name" value="MAJOR FACILITATOR SUPERFAMILY PROTEIN-RELATED"/>
    <property type="match status" value="1"/>
</dbReference>
<dbReference type="Pfam" id="PF07690">
    <property type="entry name" value="MFS_1"/>
    <property type="match status" value="1"/>
</dbReference>
<dbReference type="GO" id="GO:0016020">
    <property type="term" value="C:membrane"/>
    <property type="evidence" value="ECO:0007669"/>
    <property type="project" value="UniProtKB-SubCell"/>
</dbReference>
<evidence type="ECO:0000256" key="4">
    <source>
        <dbReference type="ARBA" id="ARBA00023136"/>
    </source>
</evidence>
<dbReference type="EMBL" id="JBBCAQ010000036">
    <property type="protein sequence ID" value="KAK7575862.1"/>
    <property type="molecule type" value="Genomic_DNA"/>
</dbReference>
<sequence length="524" mass="58967">MEEEKKLTGKCEEYARVGKTDSEEECQLYKIRWLILTIFMVYTVAAGVQWMQYSIITNIISKYYKVEHYEVEWTTMLHMLAYIVCIVPALWMLESMGNRVTMLAAGAGICIGAWIKLFAVNLSFGWVLVGQAIEASAQVLTFSLAGSVTATWFGPKEIAVAGSLALFGDQLGAGLGFVLPPLYVENSDDNSVIGQGLYNLCLTITVLSTFIFVVMVVYFKECPDKPPSNAQIVRREVKKNADTMLSFKKMMSKKSFLLMLAAYGLHIGVFNAHATLLNRIFGYYFANREKDGGLIGSLIIFCGLIGAILAGIYLDWKHLFKQTSIFLFICSTTCMIGYTFALYYQNLFLVYLLACLLGMFMFGYYSVGLQMAIELVHPYSEGTACGLMLLAAQVTGFILTPIYRYIFETTSPLEANFTLVGLLVVGILISLTIPPNYRRQEAENKVNYVSQIAIVNVEERYTISSLDLWNWKIELDSHHRNDHSVADVIMASFSEQLLIFDDECFVLYLQLSVFHLLLRELLTS</sequence>
<dbReference type="Gene3D" id="1.20.1250.20">
    <property type="entry name" value="MFS general substrate transporter like domains"/>
    <property type="match status" value="2"/>
</dbReference>
<dbReference type="SUPFAM" id="SSF103473">
    <property type="entry name" value="MFS general substrate transporter"/>
    <property type="match status" value="1"/>
</dbReference>
<evidence type="ECO:0000256" key="3">
    <source>
        <dbReference type="ARBA" id="ARBA00022989"/>
    </source>
</evidence>
<gene>
    <name evidence="6" type="ORF">V9T40_012148</name>
</gene>
<dbReference type="AlphaFoldDB" id="A0AAN9TJX0"/>
<comment type="caution">
    <text evidence="6">The sequence shown here is derived from an EMBL/GenBank/DDBJ whole genome shotgun (WGS) entry which is preliminary data.</text>
</comment>
<evidence type="ECO:0000256" key="2">
    <source>
        <dbReference type="ARBA" id="ARBA00022692"/>
    </source>
</evidence>
<comment type="subcellular location">
    <subcellularLocation>
        <location evidence="1">Membrane</location>
        <topology evidence="1">Multi-pass membrane protein</topology>
    </subcellularLocation>
</comment>
<feature type="transmembrane region" description="Helical" evidence="5">
    <location>
        <begin position="325"/>
        <end position="344"/>
    </location>
</feature>
<evidence type="ECO:0000256" key="5">
    <source>
        <dbReference type="SAM" id="Phobius"/>
    </source>
</evidence>
<dbReference type="GO" id="GO:0015232">
    <property type="term" value="F:heme transmembrane transporter activity"/>
    <property type="evidence" value="ECO:0007669"/>
    <property type="project" value="TreeGrafter"/>
</dbReference>
<feature type="transmembrane region" description="Helical" evidence="5">
    <location>
        <begin position="294"/>
        <end position="313"/>
    </location>
</feature>
<evidence type="ECO:0000313" key="6">
    <source>
        <dbReference type="EMBL" id="KAK7575862.1"/>
    </source>
</evidence>
<feature type="transmembrane region" description="Helical" evidence="5">
    <location>
        <begin position="160"/>
        <end position="184"/>
    </location>
</feature>
<keyword evidence="3 5" id="KW-1133">Transmembrane helix</keyword>
<dbReference type="GO" id="GO:0097037">
    <property type="term" value="P:heme export"/>
    <property type="evidence" value="ECO:0007669"/>
    <property type="project" value="TreeGrafter"/>
</dbReference>
<feature type="transmembrane region" description="Helical" evidence="5">
    <location>
        <begin position="256"/>
        <end position="274"/>
    </location>
</feature>
<protein>
    <recommendedName>
        <fullName evidence="8">Major facilitator superfamily (MFS) profile domain-containing protein</fullName>
    </recommendedName>
</protein>
<name>A0AAN9TJX0_9HEMI</name>
<keyword evidence="7" id="KW-1185">Reference proteome</keyword>
<evidence type="ECO:0008006" key="8">
    <source>
        <dbReference type="Google" id="ProtNLM"/>
    </source>
</evidence>
<feature type="transmembrane region" description="Helical" evidence="5">
    <location>
        <begin position="33"/>
        <end position="53"/>
    </location>
</feature>
<feature type="transmembrane region" description="Helical" evidence="5">
    <location>
        <begin position="73"/>
        <end position="93"/>
    </location>
</feature>
<feature type="transmembrane region" description="Helical" evidence="5">
    <location>
        <begin position="350"/>
        <end position="372"/>
    </location>
</feature>
<dbReference type="PANTHER" id="PTHR10924:SF4">
    <property type="entry name" value="GH15861P"/>
    <property type="match status" value="1"/>
</dbReference>